<organism evidence="2 3">
    <name type="scientific">Kocuria rosea</name>
    <name type="common">Deinococcus erythromyxa</name>
    <name type="synonym">Micrococcus rubens</name>
    <dbReference type="NCBI Taxonomy" id="1275"/>
    <lineage>
        <taxon>Bacteria</taxon>
        <taxon>Bacillati</taxon>
        <taxon>Actinomycetota</taxon>
        <taxon>Actinomycetes</taxon>
        <taxon>Micrococcales</taxon>
        <taxon>Micrococcaceae</taxon>
        <taxon>Kocuria</taxon>
    </lineage>
</organism>
<dbReference type="AlphaFoldDB" id="A0A4R5YLW1"/>
<keyword evidence="1" id="KW-1133">Transmembrane helix</keyword>
<name>A0A4R5YLW1_KOCRO</name>
<evidence type="ECO:0000313" key="2">
    <source>
        <dbReference type="EMBL" id="TDL46515.1"/>
    </source>
</evidence>
<reference evidence="2 3" key="1">
    <citation type="submission" date="2019-03" db="EMBL/GenBank/DDBJ databases">
        <title>Genome Sequencing and Assembly of Various Microbes Isolated from Partially Reclaimed Soil and Acid Mine Drainage (AMD) Site.</title>
        <authorList>
            <person name="Steinbock B."/>
            <person name="Bechtold R."/>
            <person name="Sevigny J.L."/>
            <person name="Thomas D."/>
            <person name="Cuthill L.R."/>
            <person name="Aveiro Johannsen E.J."/>
            <person name="Thomas K."/>
            <person name="Ghosh A."/>
        </authorList>
    </citation>
    <scope>NUCLEOTIDE SEQUENCE [LARGE SCALE GENOMIC DNA]</scope>
    <source>
        <strain evidence="2 3">S-A3</strain>
    </source>
</reference>
<comment type="caution">
    <text evidence="2">The sequence shown here is derived from an EMBL/GenBank/DDBJ whole genome shotgun (WGS) entry which is preliminary data.</text>
</comment>
<protein>
    <submittedName>
        <fullName evidence="2">Uncharacterized protein</fullName>
    </submittedName>
</protein>
<feature type="transmembrane region" description="Helical" evidence="1">
    <location>
        <begin position="129"/>
        <end position="147"/>
    </location>
</feature>
<keyword evidence="1" id="KW-0812">Transmembrane</keyword>
<accession>A0A4R5YLW1</accession>
<evidence type="ECO:0000313" key="3">
    <source>
        <dbReference type="Proteomes" id="UP000295163"/>
    </source>
</evidence>
<dbReference type="GeneID" id="64345846"/>
<proteinExistence type="predicted"/>
<keyword evidence="1" id="KW-0472">Membrane</keyword>
<feature type="transmembrane region" description="Helical" evidence="1">
    <location>
        <begin position="42"/>
        <end position="64"/>
    </location>
</feature>
<sequence length="148" mass="16511">MEPMGIFFLMAMAVMASGFALRGPVSRRIGTRQDGGLTSTQIAALTIPLTMSVLLVGAWVSVFLVPDDEFVQEIGTMIGFAALFNYAGCRSHGWHHQYMARTLHRTTRMYGRIDESEDDFSQALRSTRWTYLVVAGLALIQTVMAMIW</sequence>
<feature type="transmembrane region" description="Helical" evidence="1">
    <location>
        <begin position="6"/>
        <end position="21"/>
    </location>
</feature>
<dbReference type="RefSeq" id="WP_133408794.1">
    <property type="nucleotide sequence ID" value="NZ_SMZT01000001.1"/>
</dbReference>
<gene>
    <name evidence="2" type="ORF">E2R59_00370</name>
</gene>
<dbReference type="Proteomes" id="UP000295163">
    <property type="component" value="Unassembled WGS sequence"/>
</dbReference>
<evidence type="ECO:0000256" key="1">
    <source>
        <dbReference type="SAM" id="Phobius"/>
    </source>
</evidence>
<dbReference type="EMBL" id="SMZT01000001">
    <property type="protein sequence ID" value="TDL46515.1"/>
    <property type="molecule type" value="Genomic_DNA"/>
</dbReference>
<feature type="transmembrane region" description="Helical" evidence="1">
    <location>
        <begin position="70"/>
        <end position="89"/>
    </location>
</feature>